<proteinExistence type="predicted"/>
<dbReference type="Proteomes" id="UP000789405">
    <property type="component" value="Unassembled WGS sequence"/>
</dbReference>
<keyword evidence="2" id="KW-1185">Reference proteome</keyword>
<gene>
    <name evidence="1" type="ORF">DERYTH_LOCUS25264</name>
</gene>
<evidence type="ECO:0000313" key="1">
    <source>
        <dbReference type="EMBL" id="CAG8810265.1"/>
    </source>
</evidence>
<evidence type="ECO:0000313" key="2">
    <source>
        <dbReference type="Proteomes" id="UP000789405"/>
    </source>
</evidence>
<reference evidence="1" key="1">
    <citation type="submission" date="2021-06" db="EMBL/GenBank/DDBJ databases">
        <authorList>
            <person name="Kallberg Y."/>
            <person name="Tangrot J."/>
            <person name="Rosling A."/>
        </authorList>
    </citation>
    <scope>NUCLEOTIDE SEQUENCE</scope>
    <source>
        <strain evidence="1">MA453B</strain>
    </source>
</reference>
<protein>
    <submittedName>
        <fullName evidence="1">24093_t:CDS:1</fullName>
    </submittedName>
</protein>
<feature type="non-terminal residue" evidence="1">
    <location>
        <position position="78"/>
    </location>
</feature>
<dbReference type="AlphaFoldDB" id="A0A9N9K422"/>
<dbReference type="EMBL" id="CAJVPY010046110">
    <property type="protein sequence ID" value="CAG8810265.1"/>
    <property type="molecule type" value="Genomic_DNA"/>
</dbReference>
<dbReference type="OrthoDB" id="2454515at2759"/>
<organism evidence="1 2">
    <name type="scientific">Dentiscutata erythropus</name>
    <dbReference type="NCBI Taxonomy" id="1348616"/>
    <lineage>
        <taxon>Eukaryota</taxon>
        <taxon>Fungi</taxon>
        <taxon>Fungi incertae sedis</taxon>
        <taxon>Mucoromycota</taxon>
        <taxon>Glomeromycotina</taxon>
        <taxon>Glomeromycetes</taxon>
        <taxon>Diversisporales</taxon>
        <taxon>Gigasporaceae</taxon>
        <taxon>Dentiscutata</taxon>
    </lineage>
</organism>
<sequence>NELMNTKDELALKINEIECLGALRSASQKTKDILIIRGGTEKNIQSEEQSFISNSGDTSEESEIRDYASSKSLAKYFK</sequence>
<name>A0A9N9K422_9GLOM</name>
<accession>A0A9N9K422</accession>
<feature type="non-terminal residue" evidence="1">
    <location>
        <position position="1"/>
    </location>
</feature>
<comment type="caution">
    <text evidence="1">The sequence shown here is derived from an EMBL/GenBank/DDBJ whole genome shotgun (WGS) entry which is preliminary data.</text>
</comment>